<dbReference type="PROSITE" id="PS51257">
    <property type="entry name" value="PROKAR_LIPOPROTEIN"/>
    <property type="match status" value="1"/>
</dbReference>
<gene>
    <name evidence="6" type="ORF">ACFP81_04225</name>
</gene>
<dbReference type="EC" id="3.4.21.-" evidence="6"/>
<feature type="chain" id="PRO_5047304542" evidence="4">
    <location>
        <begin position="23"/>
        <end position="416"/>
    </location>
</feature>
<dbReference type="EMBL" id="JBHSWD010000001">
    <property type="protein sequence ID" value="MFC6591300.1"/>
    <property type="molecule type" value="Genomic_DNA"/>
</dbReference>
<dbReference type="RefSeq" id="WP_380082302.1">
    <property type="nucleotide sequence ID" value="NZ_JBHSWD010000001.1"/>
</dbReference>
<dbReference type="InterPro" id="IPR043504">
    <property type="entry name" value="Peptidase_S1_PA_chymotrypsin"/>
</dbReference>
<dbReference type="Pfam" id="PF13365">
    <property type="entry name" value="Trypsin_2"/>
    <property type="match status" value="1"/>
</dbReference>
<keyword evidence="3 6" id="KW-0378">Hydrolase</keyword>
<keyword evidence="2 6" id="KW-0645">Protease</keyword>
<accession>A0ABW1YAG6</accession>
<dbReference type="SMART" id="SM00228">
    <property type="entry name" value="PDZ"/>
    <property type="match status" value="1"/>
</dbReference>
<name>A0ABW1YAG6_9DEIO</name>
<dbReference type="InterPro" id="IPR036034">
    <property type="entry name" value="PDZ_sf"/>
</dbReference>
<evidence type="ECO:0000259" key="5">
    <source>
        <dbReference type="PROSITE" id="PS50106"/>
    </source>
</evidence>
<dbReference type="SUPFAM" id="SSF50156">
    <property type="entry name" value="PDZ domain-like"/>
    <property type="match status" value="1"/>
</dbReference>
<evidence type="ECO:0000256" key="4">
    <source>
        <dbReference type="SAM" id="SignalP"/>
    </source>
</evidence>
<dbReference type="PROSITE" id="PS50106">
    <property type="entry name" value="PDZ"/>
    <property type="match status" value="1"/>
</dbReference>
<keyword evidence="7" id="KW-1185">Reference proteome</keyword>
<dbReference type="PANTHER" id="PTHR43343:SF3">
    <property type="entry name" value="PROTEASE DO-LIKE 8, CHLOROPLASTIC"/>
    <property type="match status" value="1"/>
</dbReference>
<comment type="similarity">
    <text evidence="1">Belongs to the peptidase S1C family.</text>
</comment>
<protein>
    <submittedName>
        <fullName evidence="6">S1C family serine protease</fullName>
        <ecNumber evidence="6">3.4.21.-</ecNumber>
    </submittedName>
</protein>
<dbReference type="InterPro" id="IPR001940">
    <property type="entry name" value="Peptidase_S1C"/>
</dbReference>
<comment type="caution">
    <text evidence="6">The sequence shown here is derived from an EMBL/GenBank/DDBJ whole genome shotgun (WGS) entry which is preliminary data.</text>
</comment>
<dbReference type="Pfam" id="PF13180">
    <property type="entry name" value="PDZ_2"/>
    <property type="match status" value="1"/>
</dbReference>
<dbReference type="Proteomes" id="UP001596297">
    <property type="component" value="Unassembled WGS sequence"/>
</dbReference>
<feature type="domain" description="PDZ" evidence="5">
    <location>
        <begin position="306"/>
        <end position="400"/>
    </location>
</feature>
<dbReference type="Gene3D" id="2.30.42.10">
    <property type="match status" value="1"/>
</dbReference>
<keyword evidence="4" id="KW-0732">Signal</keyword>
<proteinExistence type="inferred from homology"/>
<evidence type="ECO:0000313" key="6">
    <source>
        <dbReference type="EMBL" id="MFC6591300.1"/>
    </source>
</evidence>
<evidence type="ECO:0000313" key="7">
    <source>
        <dbReference type="Proteomes" id="UP001596297"/>
    </source>
</evidence>
<organism evidence="6 7">
    <name type="scientific">Deinococcus lacus</name>
    <dbReference type="NCBI Taxonomy" id="392561"/>
    <lineage>
        <taxon>Bacteria</taxon>
        <taxon>Thermotogati</taxon>
        <taxon>Deinococcota</taxon>
        <taxon>Deinococci</taxon>
        <taxon>Deinococcales</taxon>
        <taxon>Deinococcaceae</taxon>
        <taxon>Deinococcus</taxon>
    </lineage>
</organism>
<dbReference type="SUPFAM" id="SSF50494">
    <property type="entry name" value="Trypsin-like serine proteases"/>
    <property type="match status" value="1"/>
</dbReference>
<evidence type="ECO:0000256" key="3">
    <source>
        <dbReference type="ARBA" id="ARBA00022801"/>
    </source>
</evidence>
<reference evidence="7" key="1">
    <citation type="journal article" date="2019" name="Int. J. Syst. Evol. Microbiol.">
        <title>The Global Catalogue of Microorganisms (GCM) 10K type strain sequencing project: providing services to taxonomists for standard genome sequencing and annotation.</title>
        <authorList>
            <consortium name="The Broad Institute Genomics Platform"/>
            <consortium name="The Broad Institute Genome Sequencing Center for Infectious Disease"/>
            <person name="Wu L."/>
            <person name="Ma J."/>
        </authorList>
    </citation>
    <scope>NUCLEOTIDE SEQUENCE [LARGE SCALE GENOMIC DNA]</scope>
    <source>
        <strain evidence="7">CGMCC 1.15772</strain>
    </source>
</reference>
<sequence length="416" mass="43075">MKALSFSLLLGTLLLTGCREQAGVASVPVTTQASTVAAVAQASPAPVPDAAGGIAAATPLDEQRARTESEANTVDVVKRSQDGLVFIDTTIAAKQNDAQRQALERFGFSVPPQEPGEGMGSGFFVTPSGDILTNYHVVEDASEISVRVHGQTQAFPAKVVSTAPDFDLALIRAEGLPPSAIRPLPLGDMSQLDVGLKAIALGAPFGLDFSVSEGIISSLERTAPVGVREVEQSVIQTDAAINPGNSGGPLLNSAGQVIGVNTQILTGGVGQSAGVGFAIPVSTVQSLLPKLQQGGEVKTPSLGISLVDLSRISPEQRRGLGFPETGLMVGQVFDASPAQAAGLSAGTPLVSADGQSLPPRDADIITAVDGQMLEDREDLRRALLARSFGDTIRLTVQRAGKTREVTAVLEEFEFPR</sequence>
<dbReference type="GO" id="GO:0006508">
    <property type="term" value="P:proteolysis"/>
    <property type="evidence" value="ECO:0007669"/>
    <property type="project" value="UniProtKB-KW"/>
</dbReference>
<dbReference type="Gene3D" id="2.40.10.10">
    <property type="entry name" value="Trypsin-like serine proteases"/>
    <property type="match status" value="2"/>
</dbReference>
<evidence type="ECO:0000256" key="2">
    <source>
        <dbReference type="ARBA" id="ARBA00022670"/>
    </source>
</evidence>
<dbReference type="PRINTS" id="PR00834">
    <property type="entry name" value="PROTEASES2C"/>
</dbReference>
<feature type="signal peptide" evidence="4">
    <location>
        <begin position="1"/>
        <end position="22"/>
    </location>
</feature>
<dbReference type="PANTHER" id="PTHR43343">
    <property type="entry name" value="PEPTIDASE S12"/>
    <property type="match status" value="1"/>
</dbReference>
<evidence type="ECO:0000256" key="1">
    <source>
        <dbReference type="ARBA" id="ARBA00010541"/>
    </source>
</evidence>
<dbReference type="InterPro" id="IPR001478">
    <property type="entry name" value="PDZ"/>
</dbReference>
<dbReference type="InterPro" id="IPR051201">
    <property type="entry name" value="Chloro_Bact_Ser_Proteases"/>
</dbReference>
<dbReference type="InterPro" id="IPR009003">
    <property type="entry name" value="Peptidase_S1_PA"/>
</dbReference>
<dbReference type="GO" id="GO:0008233">
    <property type="term" value="F:peptidase activity"/>
    <property type="evidence" value="ECO:0007669"/>
    <property type="project" value="UniProtKB-KW"/>
</dbReference>